<dbReference type="Gene3D" id="3.40.50.2300">
    <property type="match status" value="1"/>
</dbReference>
<evidence type="ECO:0000313" key="14">
    <source>
        <dbReference type="Proteomes" id="UP001576776"/>
    </source>
</evidence>
<name>A0ABV4YF02_9CYAN</name>
<evidence type="ECO:0000256" key="2">
    <source>
        <dbReference type="ARBA" id="ARBA00012438"/>
    </source>
</evidence>
<dbReference type="PROSITE" id="PS50110">
    <property type="entry name" value="RESPONSE_REGULATORY"/>
    <property type="match status" value="1"/>
</dbReference>
<keyword evidence="5" id="KW-0902">Two-component regulatory system</keyword>
<dbReference type="PANTHER" id="PTHR43547:SF2">
    <property type="entry name" value="HYBRID SIGNAL TRANSDUCTION HISTIDINE KINASE C"/>
    <property type="match status" value="1"/>
</dbReference>
<evidence type="ECO:0000259" key="9">
    <source>
        <dbReference type="PROSITE" id="PS50109"/>
    </source>
</evidence>
<dbReference type="InterPro" id="IPR011006">
    <property type="entry name" value="CheY-like_superfamily"/>
</dbReference>
<dbReference type="InterPro" id="IPR036890">
    <property type="entry name" value="HATPase_C_sf"/>
</dbReference>
<dbReference type="SMART" id="SM00388">
    <property type="entry name" value="HisKA"/>
    <property type="match status" value="1"/>
</dbReference>
<feature type="domain" description="Response regulatory" evidence="10">
    <location>
        <begin position="721"/>
        <end position="839"/>
    </location>
</feature>
<protein>
    <recommendedName>
        <fullName evidence="2">histidine kinase</fullName>
        <ecNumber evidence="2">2.7.13.3</ecNumber>
    </recommendedName>
</protein>
<dbReference type="SUPFAM" id="SSF52172">
    <property type="entry name" value="CheY-like"/>
    <property type="match status" value="1"/>
</dbReference>
<feature type="coiled-coil region" evidence="7">
    <location>
        <begin position="128"/>
        <end position="191"/>
    </location>
</feature>
<dbReference type="InterPro" id="IPR003594">
    <property type="entry name" value="HATPase_dom"/>
</dbReference>
<dbReference type="InterPro" id="IPR058544">
    <property type="entry name" value="ETR1_N"/>
</dbReference>
<dbReference type="Gene3D" id="3.30.565.10">
    <property type="entry name" value="Histidine kinase-like ATPase, C-terminal domain"/>
    <property type="match status" value="1"/>
</dbReference>
<dbReference type="Gene3D" id="1.10.287.130">
    <property type="match status" value="1"/>
</dbReference>
<dbReference type="Pfam" id="PF00072">
    <property type="entry name" value="Response_reg"/>
    <property type="match status" value="1"/>
</dbReference>
<keyword evidence="13" id="KW-0547">Nucleotide-binding</keyword>
<keyword evidence="4" id="KW-0808">Transferase</keyword>
<dbReference type="Pfam" id="PF13426">
    <property type="entry name" value="PAS_9"/>
    <property type="match status" value="1"/>
</dbReference>
<keyword evidence="8" id="KW-1133">Transmembrane helix</keyword>
<dbReference type="InterPro" id="IPR000014">
    <property type="entry name" value="PAS"/>
</dbReference>
<dbReference type="SUPFAM" id="SSF55874">
    <property type="entry name" value="ATPase domain of HSP90 chaperone/DNA topoisomerase II/histidine kinase"/>
    <property type="match status" value="1"/>
</dbReference>
<feature type="domain" description="PAC" evidence="12">
    <location>
        <begin position="398"/>
        <end position="451"/>
    </location>
</feature>
<dbReference type="SUPFAM" id="SSF55785">
    <property type="entry name" value="PYP-like sensor domain (PAS domain)"/>
    <property type="match status" value="2"/>
</dbReference>
<dbReference type="SMART" id="SM00448">
    <property type="entry name" value="REC"/>
    <property type="match status" value="1"/>
</dbReference>
<evidence type="ECO:0000256" key="8">
    <source>
        <dbReference type="SAM" id="Phobius"/>
    </source>
</evidence>
<feature type="domain" description="Histidine kinase" evidence="9">
    <location>
        <begin position="476"/>
        <end position="694"/>
    </location>
</feature>
<evidence type="ECO:0000259" key="10">
    <source>
        <dbReference type="PROSITE" id="PS50110"/>
    </source>
</evidence>
<feature type="transmembrane region" description="Helical" evidence="8">
    <location>
        <begin position="28"/>
        <end position="52"/>
    </location>
</feature>
<dbReference type="NCBIfam" id="TIGR00229">
    <property type="entry name" value="sensory_box"/>
    <property type="match status" value="1"/>
</dbReference>
<dbReference type="GO" id="GO:0005524">
    <property type="term" value="F:ATP binding"/>
    <property type="evidence" value="ECO:0007669"/>
    <property type="project" value="UniProtKB-KW"/>
</dbReference>
<dbReference type="PROSITE" id="PS50112">
    <property type="entry name" value="PAS"/>
    <property type="match status" value="1"/>
</dbReference>
<dbReference type="Proteomes" id="UP001576776">
    <property type="component" value="Unassembled WGS sequence"/>
</dbReference>
<dbReference type="InterPro" id="IPR005467">
    <property type="entry name" value="His_kinase_dom"/>
</dbReference>
<dbReference type="SMART" id="SM00387">
    <property type="entry name" value="HATPase_c"/>
    <property type="match status" value="1"/>
</dbReference>
<feature type="domain" description="PAC" evidence="12">
    <location>
        <begin position="270"/>
        <end position="321"/>
    </location>
</feature>
<dbReference type="Pfam" id="PF02518">
    <property type="entry name" value="HATPase_c"/>
    <property type="match status" value="1"/>
</dbReference>
<dbReference type="InterPro" id="IPR000700">
    <property type="entry name" value="PAS-assoc_C"/>
</dbReference>
<dbReference type="InterPro" id="IPR001610">
    <property type="entry name" value="PAC"/>
</dbReference>
<feature type="coiled-coil region" evidence="7">
    <location>
        <begin position="442"/>
        <end position="469"/>
    </location>
</feature>
<evidence type="ECO:0000256" key="6">
    <source>
        <dbReference type="PROSITE-ProRule" id="PRU00169"/>
    </source>
</evidence>
<evidence type="ECO:0000259" key="12">
    <source>
        <dbReference type="PROSITE" id="PS50113"/>
    </source>
</evidence>
<dbReference type="EC" id="2.7.13.3" evidence="2"/>
<evidence type="ECO:0000256" key="1">
    <source>
        <dbReference type="ARBA" id="ARBA00000085"/>
    </source>
</evidence>
<dbReference type="PRINTS" id="PR00344">
    <property type="entry name" value="BCTRLSENSOR"/>
</dbReference>
<accession>A0ABV4YF02</accession>
<evidence type="ECO:0000259" key="11">
    <source>
        <dbReference type="PROSITE" id="PS50112"/>
    </source>
</evidence>
<sequence>MHYFLINLFDSGSFIPHGHCYLWKPSLVWLHLISDTMIGAAYYSIPLTLFYFVRKRQDLPFQWIFLSFAAFIISCGTTHFVEVWTLWYPTYWLSGTIKAGTALVSMFTALELVPLVPKALALSSPAQLEEANQALQAQIIESQRIESELRQFQNELEARVESRTIELLQVNQQLEQEIEERQCAEAALDEQRFLLETILQYAADAIIVCDGEGNLTFANPQARRLAQQDPDSTNLDFDLLEWGISYDTDGNLVPLENYAISKALRGEESYAIESRMIRKDSSYYDILISAAPLLNDGRIVGAVASFMDISDRKRTEEALRASEERLRLALMAANQGLYDLNLQTGDAIVSPEYALMLGFQPEEFQETSAKWRDRIHPDDLIWSYQVFQDYITGKCNHYRVEFRQRTKSGDWKWILSVGKIISWNSEGKPLRMLGTHTDITDRKYAEAEREELLAREKTAREQAEAANRIKDEFLAVLSHELRSPLNPILGWAKLLQSRQLDREKTKQALATIERNAKLQSQLIEDLLDVSRILQGKLVLYPQPVKLVSVIEAAIETIRLAAQVKNIQIQTIFHPNVGQVMGDSARLQQVVWNLLSNAVKFTPSEGKVEVELAQINNCAQITVKDTGKGITANFLPYVFEYFRQEDGTTTRRFGGLGLGLAIVHHLVELHGGSVQAESLGEGQGATFTVRLPLLKNQSKKMTEEKNSGESSSLSLFPLQDIRVLLIDDEPDARELIAFILQEAGAIAIVVSSANEALKIFSQVKPDLIVSDIGMPNIDGYMLIQQIRAMPAEQGGQVPAIALTAYAGEINQRKAIASGFQHHLAKPVETNDLIKTIISLVPKERRKLEG</sequence>
<organism evidence="13 14">
    <name type="scientific">Floridaenema fluviatile BLCC-F154</name>
    <dbReference type="NCBI Taxonomy" id="3153640"/>
    <lineage>
        <taxon>Bacteria</taxon>
        <taxon>Bacillati</taxon>
        <taxon>Cyanobacteriota</taxon>
        <taxon>Cyanophyceae</taxon>
        <taxon>Oscillatoriophycideae</taxon>
        <taxon>Aerosakkonematales</taxon>
        <taxon>Aerosakkonemataceae</taxon>
        <taxon>Floridanema</taxon>
        <taxon>Floridanema fluviatile</taxon>
    </lineage>
</organism>
<reference evidence="13 14" key="1">
    <citation type="submission" date="2024-09" db="EMBL/GenBank/DDBJ databases">
        <title>Floridaenema gen nov. (Aerosakkonemataceae, Aerosakkonematales ord. nov., Cyanobacteria) from benthic tropical and subtropical fresh waters, with the description of four new species.</title>
        <authorList>
            <person name="Moretto J.A."/>
            <person name="Berthold D.E."/>
            <person name="Lefler F.W."/>
            <person name="Huang I.-S."/>
            <person name="Laughinghouse H. IV."/>
        </authorList>
    </citation>
    <scope>NUCLEOTIDE SEQUENCE [LARGE SCALE GENOMIC DNA]</scope>
    <source>
        <strain evidence="13 14">BLCC-F154</strain>
    </source>
</reference>
<evidence type="ECO:0000256" key="4">
    <source>
        <dbReference type="ARBA" id="ARBA00022777"/>
    </source>
</evidence>
<evidence type="ECO:0000313" key="13">
    <source>
        <dbReference type="EMBL" id="MFB2936688.1"/>
    </source>
</evidence>
<dbReference type="PROSITE" id="PS50109">
    <property type="entry name" value="HIS_KIN"/>
    <property type="match status" value="1"/>
</dbReference>
<dbReference type="Pfam" id="PF25487">
    <property type="entry name" value="ETR1_N"/>
    <property type="match status" value="1"/>
</dbReference>
<evidence type="ECO:0000256" key="7">
    <source>
        <dbReference type="SAM" id="Coils"/>
    </source>
</evidence>
<proteinExistence type="predicted"/>
<evidence type="ECO:0000256" key="3">
    <source>
        <dbReference type="ARBA" id="ARBA00022553"/>
    </source>
</evidence>
<dbReference type="CDD" id="cd00082">
    <property type="entry name" value="HisKA"/>
    <property type="match status" value="1"/>
</dbReference>
<keyword evidence="3 6" id="KW-0597">Phosphoprotein</keyword>
<dbReference type="SUPFAM" id="SSF47384">
    <property type="entry name" value="Homodimeric domain of signal transducing histidine kinase"/>
    <property type="match status" value="1"/>
</dbReference>
<keyword evidence="14" id="KW-1185">Reference proteome</keyword>
<dbReference type="InterPro" id="IPR004358">
    <property type="entry name" value="Sig_transdc_His_kin-like_C"/>
</dbReference>
<feature type="transmembrane region" description="Helical" evidence="8">
    <location>
        <begin position="64"/>
        <end position="87"/>
    </location>
</feature>
<dbReference type="PANTHER" id="PTHR43547">
    <property type="entry name" value="TWO-COMPONENT HISTIDINE KINASE"/>
    <property type="match status" value="1"/>
</dbReference>
<dbReference type="CDD" id="cd00130">
    <property type="entry name" value="PAS"/>
    <property type="match status" value="2"/>
</dbReference>
<dbReference type="RefSeq" id="WP_413258181.1">
    <property type="nucleotide sequence ID" value="NZ_JBHFNS010000059.1"/>
</dbReference>
<comment type="caution">
    <text evidence="13">The sequence shown here is derived from an EMBL/GenBank/DDBJ whole genome shotgun (WGS) entry which is preliminary data.</text>
</comment>
<keyword evidence="7" id="KW-0175">Coiled coil</keyword>
<dbReference type="SMART" id="SM00091">
    <property type="entry name" value="PAS"/>
    <property type="match status" value="2"/>
</dbReference>
<dbReference type="EMBL" id="JBHFNS010000059">
    <property type="protein sequence ID" value="MFB2936688.1"/>
    <property type="molecule type" value="Genomic_DNA"/>
</dbReference>
<dbReference type="Pfam" id="PF00512">
    <property type="entry name" value="HisKA"/>
    <property type="match status" value="1"/>
</dbReference>
<gene>
    <name evidence="13" type="ORF">ACE1B6_15660</name>
</gene>
<dbReference type="PROSITE" id="PS50113">
    <property type="entry name" value="PAC"/>
    <property type="match status" value="2"/>
</dbReference>
<dbReference type="InterPro" id="IPR001789">
    <property type="entry name" value="Sig_transdc_resp-reg_receiver"/>
</dbReference>
<keyword evidence="4" id="KW-0418">Kinase</keyword>
<dbReference type="CDD" id="cd16922">
    <property type="entry name" value="HATPase_EvgS-ArcB-TorS-like"/>
    <property type="match status" value="1"/>
</dbReference>
<keyword evidence="8" id="KW-0472">Membrane</keyword>
<dbReference type="InterPro" id="IPR003661">
    <property type="entry name" value="HisK_dim/P_dom"/>
</dbReference>
<feature type="modified residue" description="4-aspartylphosphate" evidence="6">
    <location>
        <position position="770"/>
    </location>
</feature>
<dbReference type="SMART" id="SM00086">
    <property type="entry name" value="PAC"/>
    <property type="match status" value="2"/>
</dbReference>
<dbReference type="InterPro" id="IPR035965">
    <property type="entry name" value="PAS-like_dom_sf"/>
</dbReference>
<dbReference type="InterPro" id="IPR036097">
    <property type="entry name" value="HisK_dim/P_sf"/>
</dbReference>
<feature type="domain" description="PAS" evidence="11">
    <location>
        <begin position="322"/>
        <end position="394"/>
    </location>
</feature>
<keyword evidence="13" id="KW-0067">ATP-binding</keyword>
<evidence type="ECO:0000256" key="5">
    <source>
        <dbReference type="ARBA" id="ARBA00023012"/>
    </source>
</evidence>
<dbReference type="Pfam" id="PF08447">
    <property type="entry name" value="PAS_3"/>
    <property type="match status" value="1"/>
</dbReference>
<dbReference type="InterPro" id="IPR013655">
    <property type="entry name" value="PAS_fold_3"/>
</dbReference>
<keyword evidence="8" id="KW-0812">Transmembrane</keyword>
<comment type="catalytic activity">
    <reaction evidence="1">
        <text>ATP + protein L-histidine = ADP + protein N-phospho-L-histidine.</text>
        <dbReference type="EC" id="2.7.13.3"/>
    </reaction>
</comment>
<dbReference type="CDD" id="cd17580">
    <property type="entry name" value="REC_2_DhkD-like"/>
    <property type="match status" value="1"/>
</dbReference>
<dbReference type="Gene3D" id="3.30.450.20">
    <property type="entry name" value="PAS domain"/>
    <property type="match status" value="2"/>
</dbReference>